<dbReference type="STRING" id="376733.SAMN04487972_13516"/>
<dbReference type="PANTHER" id="PTHR30419:SF8">
    <property type="entry name" value="NITROGEN ASSIMILATION TRANSCRIPTIONAL ACTIVATOR-RELATED"/>
    <property type="match status" value="1"/>
</dbReference>
<dbReference type="PRINTS" id="PR00039">
    <property type="entry name" value="HTHLYSR"/>
</dbReference>
<dbReference type="RefSeq" id="WP_036743720.1">
    <property type="nucleotide sequence ID" value="NZ_FOJO01000035.1"/>
</dbReference>
<reference evidence="7 9" key="3">
    <citation type="submission" date="2016-10" db="EMBL/GenBank/DDBJ databases">
        <authorList>
            <person name="de Groot N.N."/>
        </authorList>
    </citation>
    <scope>NUCLEOTIDE SEQUENCE [LARGE SCALE GENOMIC DNA]</scope>
    <source>
        <strain evidence="7 9">CGMCC 1.6117</strain>
    </source>
</reference>
<evidence type="ECO:0000313" key="8">
    <source>
        <dbReference type="Proteomes" id="UP000029846"/>
    </source>
</evidence>
<dbReference type="OrthoDB" id="5297263at2"/>
<dbReference type="EMBL" id="FOJO01000035">
    <property type="protein sequence ID" value="SFA61331.1"/>
    <property type="molecule type" value="Genomic_DNA"/>
</dbReference>
<accession>A0A099EWF1</accession>
<dbReference type="AlphaFoldDB" id="A0A099EWF1"/>
<evidence type="ECO:0000313" key="9">
    <source>
        <dbReference type="Proteomes" id="UP000182312"/>
    </source>
</evidence>
<dbReference type="eggNOG" id="COG0583">
    <property type="taxonomic scope" value="Bacteria"/>
</dbReference>
<dbReference type="InterPro" id="IPR036388">
    <property type="entry name" value="WH-like_DNA-bd_sf"/>
</dbReference>
<evidence type="ECO:0000256" key="2">
    <source>
        <dbReference type="ARBA" id="ARBA00023015"/>
    </source>
</evidence>
<dbReference type="PROSITE" id="PS50931">
    <property type="entry name" value="HTH_LYSR"/>
    <property type="match status" value="1"/>
</dbReference>
<dbReference type="EMBL" id="JRKN01000040">
    <property type="protein sequence ID" value="KGJ02336.1"/>
    <property type="molecule type" value="Genomic_DNA"/>
</dbReference>
<keyword evidence="4" id="KW-0804">Transcription</keyword>
<comment type="similarity">
    <text evidence="1">Belongs to the LysR transcriptional regulatory family.</text>
</comment>
<dbReference type="PANTHER" id="PTHR30419">
    <property type="entry name" value="HTH-TYPE TRANSCRIPTIONAL REGULATOR YBHD"/>
    <property type="match status" value="1"/>
</dbReference>
<name>A0A099EWF1_9RHOB</name>
<dbReference type="GO" id="GO:0005829">
    <property type="term" value="C:cytosol"/>
    <property type="evidence" value="ECO:0007669"/>
    <property type="project" value="TreeGrafter"/>
</dbReference>
<dbReference type="SUPFAM" id="SSF53850">
    <property type="entry name" value="Periplasmic binding protein-like II"/>
    <property type="match status" value="1"/>
</dbReference>
<evidence type="ECO:0000256" key="1">
    <source>
        <dbReference type="ARBA" id="ARBA00009437"/>
    </source>
</evidence>
<protein>
    <submittedName>
        <fullName evidence="6">LysR family transcriptional regulator</fullName>
    </submittedName>
    <submittedName>
        <fullName evidence="7">Transcriptional regulator, LysR family</fullName>
    </submittedName>
</protein>
<dbReference type="InterPro" id="IPR000847">
    <property type="entry name" value="LysR_HTH_N"/>
</dbReference>
<evidence type="ECO:0000259" key="5">
    <source>
        <dbReference type="PROSITE" id="PS50931"/>
    </source>
</evidence>
<dbReference type="InterPro" id="IPR036390">
    <property type="entry name" value="WH_DNA-bd_sf"/>
</dbReference>
<evidence type="ECO:0000256" key="4">
    <source>
        <dbReference type="ARBA" id="ARBA00023163"/>
    </source>
</evidence>
<evidence type="ECO:0000256" key="3">
    <source>
        <dbReference type="ARBA" id="ARBA00023125"/>
    </source>
</evidence>
<evidence type="ECO:0000313" key="7">
    <source>
        <dbReference type="EMBL" id="SFA61331.1"/>
    </source>
</evidence>
<dbReference type="Gene3D" id="1.10.10.10">
    <property type="entry name" value="Winged helix-like DNA-binding domain superfamily/Winged helix DNA-binding domain"/>
    <property type="match status" value="1"/>
</dbReference>
<reference evidence="6 8" key="2">
    <citation type="submission" date="2014-10" db="EMBL/GenBank/DDBJ databases">
        <title>Paracoccus sanguinis sp. nov., isolated from clinical specimens of New York State patients.</title>
        <authorList>
            <person name="Mingle L.A."/>
            <person name="Cole J.A."/>
            <person name="Lapierre P."/>
            <person name="Musser K.A."/>
        </authorList>
    </citation>
    <scope>NUCLEOTIDE SEQUENCE [LARGE SCALE GENOMIC DNA]</scope>
    <source>
        <strain evidence="6 8">JCM 14014</strain>
    </source>
</reference>
<keyword evidence="8" id="KW-1185">Reference proteome</keyword>
<dbReference type="Pfam" id="PF00126">
    <property type="entry name" value="HTH_1"/>
    <property type="match status" value="1"/>
</dbReference>
<reference evidence="6 8" key="1">
    <citation type="submission" date="2014-09" db="EMBL/GenBank/DDBJ databases">
        <authorList>
            <person name="McGinnis J.M."/>
            <person name="Wolfgang W.J."/>
        </authorList>
    </citation>
    <scope>NUCLEOTIDE SEQUENCE [LARGE SCALE GENOMIC DNA]</scope>
    <source>
        <strain evidence="6 8">JCM 14014</strain>
    </source>
</reference>
<sequence length="322" mass="35189">MTTRQSRIVDRALTRLKLRQLRLLIAVGQHGNIVNAARDLGISQPAATKMIQDLELDFEVELFERTNRGVIPTVFGEALIRHGKLIFAQVSNAAQELDDLNEGNSGRVVVGTLLATSPSLLPAAIERLVEDRPNVAIKIVLGTNDALIPALLSGEIDLVVGRLPVYRYRTNIIQEKFFDERVVMVAGPDHPLARKTGVTFDDMTGFGWVLPPIETTLRRQIDQFFLRHDKFVPRLGVESVSYLANRSLLRESNMLGIAPADVAALDIEAGLLARIDWTVPFGAGPVGVSHRGEESLSPASLAFLAALRDAVKDGRASRPGPV</sequence>
<evidence type="ECO:0000313" key="6">
    <source>
        <dbReference type="EMBL" id="KGJ02336.1"/>
    </source>
</evidence>
<dbReference type="SUPFAM" id="SSF46785">
    <property type="entry name" value="Winged helix' DNA-binding domain"/>
    <property type="match status" value="1"/>
</dbReference>
<dbReference type="Proteomes" id="UP000029846">
    <property type="component" value="Unassembled WGS sequence"/>
</dbReference>
<dbReference type="InterPro" id="IPR050950">
    <property type="entry name" value="HTH-type_LysR_regulators"/>
</dbReference>
<dbReference type="GO" id="GO:0003677">
    <property type="term" value="F:DNA binding"/>
    <property type="evidence" value="ECO:0007669"/>
    <property type="project" value="UniProtKB-KW"/>
</dbReference>
<feature type="domain" description="HTH lysR-type" evidence="5">
    <location>
        <begin position="16"/>
        <end position="73"/>
    </location>
</feature>
<dbReference type="InterPro" id="IPR005119">
    <property type="entry name" value="LysR_subst-bd"/>
</dbReference>
<keyword evidence="2" id="KW-0805">Transcription regulation</keyword>
<dbReference type="Pfam" id="PF03466">
    <property type="entry name" value="LysR_substrate"/>
    <property type="match status" value="1"/>
</dbReference>
<gene>
    <name evidence="6" type="ORF">IT41_17785</name>
    <name evidence="7" type="ORF">SAMN04487972_13516</name>
</gene>
<dbReference type="Proteomes" id="UP000182312">
    <property type="component" value="Unassembled WGS sequence"/>
</dbReference>
<dbReference type="Gene3D" id="3.40.190.290">
    <property type="match status" value="1"/>
</dbReference>
<dbReference type="GO" id="GO:0003700">
    <property type="term" value="F:DNA-binding transcription factor activity"/>
    <property type="evidence" value="ECO:0007669"/>
    <property type="project" value="InterPro"/>
</dbReference>
<organism evidence="6 8">
    <name type="scientific">Paracoccus halophilus</name>
    <dbReference type="NCBI Taxonomy" id="376733"/>
    <lineage>
        <taxon>Bacteria</taxon>
        <taxon>Pseudomonadati</taxon>
        <taxon>Pseudomonadota</taxon>
        <taxon>Alphaproteobacteria</taxon>
        <taxon>Rhodobacterales</taxon>
        <taxon>Paracoccaceae</taxon>
        <taxon>Paracoccus</taxon>
    </lineage>
</organism>
<proteinExistence type="inferred from homology"/>
<keyword evidence="3" id="KW-0238">DNA-binding</keyword>